<name>A0ACA9QMF9_9GLOM</name>
<gene>
    <name evidence="1" type="ORF">SPELUC_LOCUS14914</name>
</gene>
<comment type="caution">
    <text evidence="1">The sequence shown here is derived from an EMBL/GenBank/DDBJ whole genome shotgun (WGS) entry which is preliminary data.</text>
</comment>
<feature type="non-terminal residue" evidence="1">
    <location>
        <position position="130"/>
    </location>
</feature>
<protein>
    <submittedName>
        <fullName evidence="1">15514_t:CDS:1</fullName>
    </submittedName>
</protein>
<reference evidence="1" key="1">
    <citation type="submission" date="2021-06" db="EMBL/GenBank/DDBJ databases">
        <authorList>
            <person name="Kallberg Y."/>
            <person name="Tangrot J."/>
            <person name="Rosling A."/>
        </authorList>
    </citation>
    <scope>NUCLEOTIDE SEQUENCE</scope>
    <source>
        <strain evidence="1">28 12/20/2015</strain>
    </source>
</reference>
<keyword evidence="2" id="KW-1185">Reference proteome</keyword>
<dbReference type="EMBL" id="CAJVPW010046431">
    <property type="protein sequence ID" value="CAG8757599.1"/>
    <property type="molecule type" value="Genomic_DNA"/>
</dbReference>
<proteinExistence type="predicted"/>
<feature type="non-terminal residue" evidence="1">
    <location>
        <position position="1"/>
    </location>
</feature>
<evidence type="ECO:0000313" key="1">
    <source>
        <dbReference type="EMBL" id="CAG8757599.1"/>
    </source>
</evidence>
<accession>A0ACA9QMF9</accession>
<sequence>RMNLGGGRTIPDTEIAVPGFYEVQKVDLGFWSSFIENEKTYQTFIAPSDYSTKQPHLVEHATFQFYFLNECLFSANLPFLRINDNYQIEEAIEALKKTAQKIGGTLLKVFSAGTINLSGDENKAMEDLAS</sequence>
<organism evidence="1 2">
    <name type="scientific">Cetraspora pellucida</name>
    <dbReference type="NCBI Taxonomy" id="1433469"/>
    <lineage>
        <taxon>Eukaryota</taxon>
        <taxon>Fungi</taxon>
        <taxon>Fungi incertae sedis</taxon>
        <taxon>Mucoromycota</taxon>
        <taxon>Glomeromycotina</taxon>
        <taxon>Glomeromycetes</taxon>
        <taxon>Diversisporales</taxon>
        <taxon>Gigasporaceae</taxon>
        <taxon>Cetraspora</taxon>
    </lineage>
</organism>
<evidence type="ECO:0000313" key="2">
    <source>
        <dbReference type="Proteomes" id="UP000789366"/>
    </source>
</evidence>
<dbReference type="Proteomes" id="UP000789366">
    <property type="component" value="Unassembled WGS sequence"/>
</dbReference>